<keyword evidence="6" id="KW-0732">Signal</keyword>
<evidence type="ECO:0000259" key="17">
    <source>
        <dbReference type="PROSITE" id="PS50835"/>
    </source>
</evidence>
<dbReference type="SMART" id="SM00303">
    <property type="entry name" value="GPS"/>
    <property type="match status" value="1"/>
</dbReference>
<dbReference type="PROSITE" id="PS50221">
    <property type="entry name" value="GAIN_B"/>
    <property type="match status" value="1"/>
</dbReference>
<comment type="caution">
    <text evidence="12">Lacks conserved residue(s) required for the propagation of feature annotation.</text>
</comment>
<dbReference type="GO" id="GO:0007166">
    <property type="term" value="P:cell surface receptor signaling pathway"/>
    <property type="evidence" value="ECO:0007669"/>
    <property type="project" value="InterPro"/>
</dbReference>
<dbReference type="SMART" id="SM00179">
    <property type="entry name" value="EGF_CA"/>
    <property type="match status" value="1"/>
</dbReference>
<dbReference type="PROSITE" id="PS50261">
    <property type="entry name" value="G_PROTEIN_RECEP_F2_4"/>
    <property type="match status" value="1"/>
</dbReference>
<comment type="similarity">
    <text evidence="2">Belongs to the G-protein coupled receptor 2 family. Adhesion G-protein coupled receptor (ADGR) subfamily.</text>
</comment>
<dbReference type="CDD" id="cd00054">
    <property type="entry name" value="EGF_CA"/>
    <property type="match status" value="1"/>
</dbReference>
<feature type="transmembrane region" description="Helical" evidence="13">
    <location>
        <begin position="757"/>
        <end position="778"/>
    </location>
</feature>
<dbReference type="InterPro" id="IPR001881">
    <property type="entry name" value="EGF-like_Ca-bd_dom"/>
</dbReference>
<dbReference type="InterPro" id="IPR000152">
    <property type="entry name" value="EGF-type_Asp/Asn_hydroxyl_site"/>
</dbReference>
<keyword evidence="8 13" id="KW-1133">Transmembrane helix</keyword>
<evidence type="ECO:0000256" key="13">
    <source>
        <dbReference type="SAM" id="Phobius"/>
    </source>
</evidence>
<dbReference type="InterPro" id="IPR000832">
    <property type="entry name" value="GPCR_2_secretin-like"/>
</dbReference>
<dbReference type="Proteomes" id="UP001155660">
    <property type="component" value="Chromosome A20"/>
</dbReference>
<dbReference type="GO" id="GO:0005886">
    <property type="term" value="C:plasma membrane"/>
    <property type="evidence" value="ECO:0007669"/>
    <property type="project" value="UniProtKB-SubCell"/>
</dbReference>
<keyword evidence="3" id="KW-1003">Cell membrane</keyword>
<dbReference type="OrthoDB" id="10040049at2759"/>
<dbReference type="InterPro" id="IPR000203">
    <property type="entry name" value="GPS"/>
</dbReference>
<evidence type="ECO:0000256" key="12">
    <source>
        <dbReference type="PROSITE-ProRule" id="PRU00076"/>
    </source>
</evidence>
<evidence type="ECO:0000256" key="10">
    <source>
        <dbReference type="ARBA" id="ARBA00023157"/>
    </source>
</evidence>
<dbReference type="PANTHER" id="PTHR45813:SF4">
    <property type="entry name" value="ADHESION G PROTEIN-COUPLED RECEPTOR F5"/>
    <property type="match status" value="1"/>
</dbReference>
<dbReference type="InterPro" id="IPR000742">
    <property type="entry name" value="EGF"/>
</dbReference>
<dbReference type="PANTHER" id="PTHR45813">
    <property type="entry name" value="IG-LIKE DOMAIN-CONTAINING PROTEIN"/>
    <property type="match status" value="1"/>
</dbReference>
<keyword evidence="7" id="KW-0677">Repeat</keyword>
<keyword evidence="9 13" id="KW-0472">Membrane</keyword>
<dbReference type="InterPro" id="IPR051587">
    <property type="entry name" value="Adhesion_GPCR"/>
</dbReference>
<evidence type="ECO:0000256" key="5">
    <source>
        <dbReference type="ARBA" id="ARBA00022692"/>
    </source>
</evidence>
<feature type="domain" description="EGF-like" evidence="14">
    <location>
        <begin position="13"/>
        <end position="51"/>
    </location>
</feature>
<evidence type="ECO:0000256" key="2">
    <source>
        <dbReference type="ARBA" id="ARBA00007343"/>
    </source>
</evidence>
<dbReference type="GO" id="GO:0007189">
    <property type="term" value="P:adenylate cyclase-activating G protein-coupled receptor signaling pathway"/>
    <property type="evidence" value="ECO:0007669"/>
    <property type="project" value="TreeGrafter"/>
</dbReference>
<sequence length="1004" mass="110187">MNETINNSNPCIDINECQFSPSICGPNSDCTNQLGSYSCSCSDGFTATNSNLPISINNICTVPSTPTTPSTPPPATVIGMSMTIDQTFERSLTDPDSKTFKDLSGKIESTIDASYSNKLTGYSTGSIKVSAFRPGSVIADYTISATSNNLDFGAANTQVFDSLKAKGINLVENAFAQSDQAVFTTDQLYPLQKVDLKCNRPDSAVGQIKWTMDNKDLAENTKYSFSIDKKTLTMLNASEDYSGRYSCIMQKNTIPYIQWQNIIIKRRPSIIVGENDRVFPCDGSSFQLICSVDVGYNLEWVLGGTVQISGSDSITLNYDTQIGNCTDQTFTFICRLKDLPQLQNYTYSYRSVTVRTSTEIYDCQNEELGAGKTNEQRTGVCGTGMKGTVTYKCESKAWKPLEDNCVLEVIDNLKNKLESLRVEEIPGFMANLSLATSENNVNITQSAATVQAIVDILFKIADLSQTFVIKKTVMESFLNTVDIIVSGNVSDTWKKLNTGNKTGDTSIKLLSAIENISDRLIDEFDIYETSIQLNRTTIKNSFALTSALPNSTTEIVIPQVPLETTITIIIFTTLDKVLPSQGTNDSRKSNVRINGDVVVVKVNKTLNNISFTFDITDQSLGNPQCVFWNFILNTWDSTGCEVKRNSTGNLTCECNHTTSFSILMSPFSIDHQALDIITYIGVAISMASLIICLIIETIIWKSVRRNDTSYMRHVSIVNIAVSLLIANICFIIGAAIAEQEQSPSPAHCSPVVFFMHFFYLALFFWMLLSALLLFYRTVMVLSQMSRTKMMVIAFIVGYGAPLLIAVITVASTAGPQNYISKSNACWLNWYESKALLGFVIPAFTIVAINLVVLIVVLYKMLRSGVGATTQPDEKHALVVIARCVAFLTPIFGLTWGFGIGTMVSRDFGIHVVFALLNSLQGFFILVFGTLLDSKVREALPGKQLLQKLSSSRTKTTSAGSSSTSGLPFLQRKGRRHVYHVSETNLSSAVTSSDSSSGSYAVVNT</sequence>
<feature type="transmembrane region" description="Helical" evidence="13">
    <location>
        <begin position="790"/>
        <end position="814"/>
    </location>
</feature>
<reference evidence="18" key="1">
    <citation type="submission" date="2025-08" db="UniProtKB">
        <authorList>
            <consortium name="RefSeq"/>
        </authorList>
    </citation>
    <scope>IDENTIFICATION</scope>
    <source>
        <tissue evidence="18">Muscle</tissue>
    </source>
</reference>
<dbReference type="InterPro" id="IPR057244">
    <property type="entry name" value="GAIN_B"/>
</dbReference>
<accession>A0A9Q9Z8E5</accession>
<feature type="transmembrane region" description="Helical" evidence="13">
    <location>
        <begin position="716"/>
        <end position="737"/>
    </location>
</feature>
<keyword evidence="10" id="KW-1015">Disulfide bond</keyword>
<dbReference type="InterPro" id="IPR013098">
    <property type="entry name" value="Ig_I-set"/>
</dbReference>
<evidence type="ECO:0000256" key="7">
    <source>
        <dbReference type="ARBA" id="ARBA00022737"/>
    </source>
</evidence>
<evidence type="ECO:0000259" key="14">
    <source>
        <dbReference type="PROSITE" id="PS50026"/>
    </source>
</evidence>
<evidence type="ECO:0000256" key="1">
    <source>
        <dbReference type="ARBA" id="ARBA00004651"/>
    </source>
</evidence>
<dbReference type="KEGG" id="ccar:109068279"/>
<evidence type="ECO:0000256" key="11">
    <source>
        <dbReference type="ARBA" id="ARBA00023180"/>
    </source>
</evidence>
<dbReference type="InterPro" id="IPR049883">
    <property type="entry name" value="NOTCH1_EGF-like"/>
</dbReference>
<dbReference type="PROSITE" id="PS50835">
    <property type="entry name" value="IG_LIKE"/>
    <property type="match status" value="1"/>
</dbReference>
<dbReference type="InterPro" id="IPR000082">
    <property type="entry name" value="SEA_dom"/>
</dbReference>
<protein>
    <submittedName>
        <fullName evidence="18">Adhesion G-protein coupled receptor F1-like</fullName>
    </submittedName>
</protein>
<comment type="subcellular location">
    <subcellularLocation>
        <location evidence="1">Cell membrane</location>
        <topology evidence="1">Multi-pass membrane protein</topology>
    </subcellularLocation>
</comment>
<dbReference type="FunFam" id="1.20.1070.10:FF:000058">
    <property type="entry name" value="Adhesion G protein-coupled receptor F5"/>
    <property type="match status" value="1"/>
</dbReference>
<dbReference type="InterPro" id="IPR017981">
    <property type="entry name" value="GPCR_2-like_7TM"/>
</dbReference>
<feature type="transmembrane region" description="Helical" evidence="13">
    <location>
        <begin position="834"/>
        <end position="858"/>
    </location>
</feature>
<dbReference type="Pfam" id="PF01825">
    <property type="entry name" value="GPS"/>
    <property type="match status" value="1"/>
</dbReference>
<dbReference type="PROSITE" id="PS01187">
    <property type="entry name" value="EGF_CA"/>
    <property type="match status" value="1"/>
</dbReference>
<feature type="transmembrane region" description="Helical" evidence="13">
    <location>
        <begin position="676"/>
        <end position="695"/>
    </location>
</feature>
<evidence type="ECO:0000313" key="18">
    <source>
        <dbReference type="RefSeq" id="XP_042633944.1"/>
    </source>
</evidence>
<dbReference type="PROSITE" id="PS00010">
    <property type="entry name" value="ASX_HYDROXYL"/>
    <property type="match status" value="1"/>
</dbReference>
<dbReference type="SUPFAM" id="SSF81321">
    <property type="entry name" value="Family A G protein-coupled receptor-like"/>
    <property type="match status" value="1"/>
</dbReference>
<gene>
    <name evidence="18" type="primary">LOC109068279</name>
</gene>
<dbReference type="GO" id="GO:0004930">
    <property type="term" value="F:G protein-coupled receptor activity"/>
    <property type="evidence" value="ECO:0007669"/>
    <property type="project" value="InterPro"/>
</dbReference>
<dbReference type="InterPro" id="IPR007110">
    <property type="entry name" value="Ig-like_dom"/>
</dbReference>
<dbReference type="Pfam" id="PF01390">
    <property type="entry name" value="SEA"/>
    <property type="match status" value="1"/>
</dbReference>
<dbReference type="PROSITE" id="PS50026">
    <property type="entry name" value="EGF_3"/>
    <property type="match status" value="1"/>
</dbReference>
<dbReference type="Pfam" id="PF07645">
    <property type="entry name" value="EGF_CA"/>
    <property type="match status" value="1"/>
</dbReference>
<keyword evidence="11" id="KW-0325">Glycoprotein</keyword>
<keyword evidence="5 13" id="KW-0812">Transmembrane</keyword>
<evidence type="ECO:0000256" key="3">
    <source>
        <dbReference type="ARBA" id="ARBA00022475"/>
    </source>
</evidence>
<feature type="transmembrane region" description="Helical" evidence="13">
    <location>
        <begin position="907"/>
        <end position="931"/>
    </location>
</feature>
<dbReference type="GO" id="GO:0005509">
    <property type="term" value="F:calcium ion binding"/>
    <property type="evidence" value="ECO:0007669"/>
    <property type="project" value="InterPro"/>
</dbReference>
<dbReference type="FunFam" id="2.10.25.10:FF:000038">
    <property type="entry name" value="Fibrillin 2"/>
    <property type="match status" value="1"/>
</dbReference>
<dbReference type="InterPro" id="IPR018097">
    <property type="entry name" value="EGF_Ca-bd_CS"/>
</dbReference>
<evidence type="ECO:0000256" key="8">
    <source>
        <dbReference type="ARBA" id="ARBA00022989"/>
    </source>
</evidence>
<dbReference type="Pfam" id="PF00002">
    <property type="entry name" value="7tm_2"/>
    <property type="match status" value="1"/>
</dbReference>
<dbReference type="RefSeq" id="XP_042633944.1">
    <property type="nucleotide sequence ID" value="XM_042778010.1"/>
</dbReference>
<organism evidence="18">
    <name type="scientific">Cyprinus carpio</name>
    <name type="common">Common carp</name>
    <dbReference type="NCBI Taxonomy" id="7962"/>
    <lineage>
        <taxon>Eukaryota</taxon>
        <taxon>Metazoa</taxon>
        <taxon>Chordata</taxon>
        <taxon>Craniata</taxon>
        <taxon>Vertebrata</taxon>
        <taxon>Euteleostomi</taxon>
        <taxon>Actinopterygii</taxon>
        <taxon>Neopterygii</taxon>
        <taxon>Teleostei</taxon>
        <taxon>Ostariophysi</taxon>
        <taxon>Cypriniformes</taxon>
        <taxon>Cyprinidae</taxon>
        <taxon>Cyprininae</taxon>
        <taxon>Cyprinus</taxon>
    </lineage>
</organism>
<dbReference type="Pfam" id="PF07679">
    <property type="entry name" value="I-set"/>
    <property type="match status" value="1"/>
</dbReference>
<dbReference type="SMR" id="A0A9Q9Z8E5"/>
<evidence type="ECO:0000259" key="16">
    <source>
        <dbReference type="PROSITE" id="PS50261"/>
    </source>
</evidence>
<evidence type="ECO:0000256" key="4">
    <source>
        <dbReference type="ARBA" id="ARBA00022536"/>
    </source>
</evidence>
<name>A0A9Q9Z8E5_CYPCA</name>
<feature type="domain" description="Ig-like" evidence="17">
    <location>
        <begin position="192"/>
        <end position="247"/>
    </location>
</feature>
<evidence type="ECO:0000256" key="6">
    <source>
        <dbReference type="ARBA" id="ARBA00022729"/>
    </source>
</evidence>
<evidence type="ECO:0000259" key="15">
    <source>
        <dbReference type="PROSITE" id="PS50221"/>
    </source>
</evidence>
<evidence type="ECO:0000256" key="9">
    <source>
        <dbReference type="ARBA" id="ARBA00023136"/>
    </source>
</evidence>
<feature type="domain" description="G-protein coupled receptors family 2 profile 2" evidence="16">
    <location>
        <begin position="674"/>
        <end position="932"/>
    </location>
</feature>
<dbReference type="GeneID" id="109068279"/>
<keyword evidence="4 12" id="KW-0245">EGF-like domain</keyword>
<feature type="transmembrane region" description="Helical" evidence="13">
    <location>
        <begin position="879"/>
        <end position="901"/>
    </location>
</feature>
<proteinExistence type="inferred from homology"/>
<dbReference type="AlphaFoldDB" id="A0A9Q9Z8E5"/>
<feature type="domain" description="GAIN-B" evidence="15">
    <location>
        <begin position="522"/>
        <end position="670"/>
    </location>
</feature>
<dbReference type="GO" id="GO:0030855">
    <property type="term" value="P:epithelial cell differentiation"/>
    <property type="evidence" value="ECO:0007669"/>
    <property type="project" value="UniProtKB-ARBA"/>
</dbReference>